<name>A0A150IIY7_9EURY</name>
<accession>A0A150IIY7</accession>
<gene>
    <name evidence="1" type="ORF">APG10_01269</name>
</gene>
<evidence type="ECO:0000313" key="1">
    <source>
        <dbReference type="EMBL" id="KYC44961.1"/>
    </source>
</evidence>
<comment type="caution">
    <text evidence="1">The sequence shown here is derived from an EMBL/GenBank/DDBJ whole genome shotgun (WGS) entry which is preliminary data.</text>
</comment>
<dbReference type="Proteomes" id="UP000092401">
    <property type="component" value="Unassembled WGS sequence"/>
</dbReference>
<organism evidence="1 2">
    <name type="scientific">Candidatus Methanofastidiosum methylothiophilum</name>
    <dbReference type="NCBI Taxonomy" id="1705564"/>
    <lineage>
        <taxon>Archaea</taxon>
        <taxon>Methanobacteriati</taxon>
        <taxon>Methanobacteriota</taxon>
        <taxon>Stenosarchaea group</taxon>
        <taxon>Candidatus Methanofastidiosia</taxon>
        <taxon>Candidatus Methanofastidiosales</taxon>
        <taxon>Candidatus Methanofastidiosaceae</taxon>
        <taxon>Candidatus Methanofastidiosum</taxon>
    </lineage>
</organism>
<dbReference type="EMBL" id="LNGE01000035">
    <property type="protein sequence ID" value="KYC44961.1"/>
    <property type="molecule type" value="Genomic_DNA"/>
</dbReference>
<reference evidence="1 2" key="1">
    <citation type="journal article" date="2016" name="ISME J.">
        <title>Chasing the elusive Euryarchaeota class WSA2: genomes reveal a uniquely fastidious methyl-reducing methanogen.</title>
        <authorList>
            <person name="Nobu M.K."/>
            <person name="Narihiro T."/>
            <person name="Kuroda K."/>
            <person name="Mei R."/>
            <person name="Liu W.T."/>
        </authorList>
    </citation>
    <scope>NUCLEOTIDE SEQUENCE [LARGE SCALE GENOMIC DNA]</scope>
    <source>
        <strain evidence="1">B03fssc0709_Meth_Bin005</strain>
    </source>
</reference>
<sequence>MKIEETIVKIISEVSHFILSSDPNRMVISLHKEKDGIHLAIFDDNKRNPKEIEQIKRSISIGQRPELSGYYGTLTGNNLLGEARLDLIGWQVKYIDINQTNDGSQIDIWIGSEEFDKDKFSIPK</sequence>
<proteinExistence type="predicted"/>
<evidence type="ECO:0000313" key="2">
    <source>
        <dbReference type="Proteomes" id="UP000092401"/>
    </source>
</evidence>
<dbReference type="AlphaFoldDB" id="A0A150IIY7"/>
<protein>
    <submittedName>
        <fullName evidence="1">Uncharacterized protein</fullName>
    </submittedName>
</protein>